<dbReference type="PANTHER" id="PTHR43761:SF1">
    <property type="entry name" value="D-ISOMER SPECIFIC 2-HYDROXYACID DEHYDROGENASE CATALYTIC DOMAIN-CONTAINING PROTEIN-RELATED"/>
    <property type="match status" value="1"/>
</dbReference>
<dbReference type="SUPFAM" id="SSF52283">
    <property type="entry name" value="Formate/glycerate dehydrogenase catalytic domain-like"/>
    <property type="match status" value="1"/>
</dbReference>
<evidence type="ECO:0000313" key="8">
    <source>
        <dbReference type="Proteomes" id="UP001595579"/>
    </source>
</evidence>
<evidence type="ECO:0000256" key="4">
    <source>
        <dbReference type="RuleBase" id="RU003719"/>
    </source>
</evidence>
<protein>
    <submittedName>
        <fullName evidence="7">NAD(P)-dependent oxidoreductase</fullName>
    </submittedName>
</protein>
<evidence type="ECO:0000256" key="2">
    <source>
        <dbReference type="ARBA" id="ARBA00023002"/>
    </source>
</evidence>
<name>A0ABV7LUX9_9GAMM</name>
<dbReference type="InterPro" id="IPR050418">
    <property type="entry name" value="D-iso_2-hydroxyacid_DH_PdxB"/>
</dbReference>
<comment type="similarity">
    <text evidence="1 4">Belongs to the D-isomer specific 2-hydroxyacid dehydrogenase family.</text>
</comment>
<dbReference type="PROSITE" id="PS00671">
    <property type="entry name" value="D_2_HYDROXYACID_DH_3"/>
    <property type="match status" value="1"/>
</dbReference>
<dbReference type="EMBL" id="JBHRUG010000048">
    <property type="protein sequence ID" value="MFC3285946.1"/>
    <property type="molecule type" value="Genomic_DNA"/>
</dbReference>
<keyword evidence="8" id="KW-1185">Reference proteome</keyword>
<dbReference type="Proteomes" id="UP001595579">
    <property type="component" value="Unassembled WGS sequence"/>
</dbReference>
<evidence type="ECO:0000313" key="7">
    <source>
        <dbReference type="EMBL" id="MFC3285946.1"/>
    </source>
</evidence>
<dbReference type="Pfam" id="PF02826">
    <property type="entry name" value="2-Hacid_dh_C"/>
    <property type="match status" value="1"/>
</dbReference>
<dbReference type="InterPro" id="IPR036291">
    <property type="entry name" value="NAD(P)-bd_dom_sf"/>
</dbReference>
<gene>
    <name evidence="7" type="ORF">ACFOEV_20295</name>
</gene>
<evidence type="ECO:0000259" key="6">
    <source>
        <dbReference type="Pfam" id="PF02826"/>
    </source>
</evidence>
<dbReference type="PANTHER" id="PTHR43761">
    <property type="entry name" value="D-ISOMER SPECIFIC 2-HYDROXYACID DEHYDROGENASE FAMILY PROTEIN (AFU_ORTHOLOGUE AFUA_1G13630)"/>
    <property type="match status" value="1"/>
</dbReference>
<dbReference type="InterPro" id="IPR029753">
    <property type="entry name" value="D-isomer_DH_CS"/>
</dbReference>
<feature type="domain" description="D-isomer specific 2-hydroxyacid dehydrogenase NAD-binding" evidence="6">
    <location>
        <begin position="105"/>
        <end position="282"/>
    </location>
</feature>
<proteinExistence type="inferred from homology"/>
<evidence type="ECO:0000256" key="1">
    <source>
        <dbReference type="ARBA" id="ARBA00005854"/>
    </source>
</evidence>
<organism evidence="7 8">
    <name type="scientific">Litchfieldella rifensis</name>
    <dbReference type="NCBI Taxonomy" id="762643"/>
    <lineage>
        <taxon>Bacteria</taxon>
        <taxon>Pseudomonadati</taxon>
        <taxon>Pseudomonadota</taxon>
        <taxon>Gammaproteobacteria</taxon>
        <taxon>Oceanospirillales</taxon>
        <taxon>Halomonadaceae</taxon>
        <taxon>Litchfieldella</taxon>
    </lineage>
</organism>
<dbReference type="SUPFAM" id="SSF51735">
    <property type="entry name" value="NAD(P)-binding Rossmann-fold domains"/>
    <property type="match status" value="1"/>
</dbReference>
<dbReference type="InterPro" id="IPR006139">
    <property type="entry name" value="D-isomer_2_OHA_DH_cat_dom"/>
</dbReference>
<dbReference type="InterPro" id="IPR006140">
    <property type="entry name" value="D-isomer_DH_NAD-bd"/>
</dbReference>
<evidence type="ECO:0000256" key="3">
    <source>
        <dbReference type="ARBA" id="ARBA00023027"/>
    </source>
</evidence>
<comment type="caution">
    <text evidence="7">The sequence shown here is derived from an EMBL/GenBank/DDBJ whole genome shotgun (WGS) entry which is preliminary data.</text>
</comment>
<dbReference type="RefSeq" id="WP_386776714.1">
    <property type="nucleotide sequence ID" value="NZ_JBHRUG010000048.1"/>
</dbReference>
<feature type="domain" description="D-isomer specific 2-hydroxyacid dehydrogenase catalytic" evidence="5">
    <location>
        <begin position="31"/>
        <end position="308"/>
    </location>
</feature>
<evidence type="ECO:0000259" key="5">
    <source>
        <dbReference type="Pfam" id="PF00389"/>
    </source>
</evidence>
<keyword evidence="3" id="KW-0520">NAD</keyword>
<keyword evidence="2 4" id="KW-0560">Oxidoreductase</keyword>
<sequence>MNIVFLDSETVPKDIPAPAWTERWDNLALAPDESTVEALKDADIAITNKVKITRRDLERLPRLKYVCVAASGYDCVDLEACRDHEVVVANSPDYSSNSVAETVIALIYALRRRLIPYAEASHDRWPESSFFCVHLAPILDVQGATLGIVGRGDIGNRVAQLAEAVGMKVMFAERKGATTVRSGHVAFEDVLRQSDILTLHCPAVPGVDYLIGKRELFVMKQGTYLVNTSRGTLVDADAVLASLDQGHLGGAALDVLASEPPPKDHPLIRDRHPNLIVTPHIAWASQTSIDNLIKRILENLEGFHSKAPINTV</sequence>
<accession>A0ABV7LUX9</accession>
<dbReference type="Pfam" id="PF00389">
    <property type="entry name" value="2-Hacid_dh"/>
    <property type="match status" value="1"/>
</dbReference>
<reference evidence="8" key="1">
    <citation type="journal article" date="2019" name="Int. J. Syst. Evol. Microbiol.">
        <title>The Global Catalogue of Microorganisms (GCM) 10K type strain sequencing project: providing services to taxonomists for standard genome sequencing and annotation.</title>
        <authorList>
            <consortium name="The Broad Institute Genomics Platform"/>
            <consortium name="The Broad Institute Genome Sequencing Center for Infectious Disease"/>
            <person name="Wu L."/>
            <person name="Ma J."/>
        </authorList>
    </citation>
    <scope>NUCLEOTIDE SEQUENCE [LARGE SCALE GENOMIC DNA]</scope>
    <source>
        <strain evidence="8">CECT 7698</strain>
    </source>
</reference>
<dbReference type="Gene3D" id="3.40.50.720">
    <property type="entry name" value="NAD(P)-binding Rossmann-like Domain"/>
    <property type="match status" value="2"/>
</dbReference>